<feature type="region of interest" description="Disordered" evidence="1">
    <location>
        <begin position="973"/>
        <end position="1038"/>
    </location>
</feature>
<proteinExistence type="predicted"/>
<comment type="caution">
    <text evidence="2">The sequence shown here is derived from an EMBL/GenBank/DDBJ whole genome shotgun (WGS) entry which is preliminary data.</text>
</comment>
<feature type="compositionally biased region" description="Low complexity" evidence="1">
    <location>
        <begin position="1315"/>
        <end position="1336"/>
    </location>
</feature>
<feature type="compositionally biased region" description="Low complexity" evidence="1">
    <location>
        <begin position="1494"/>
        <end position="1517"/>
    </location>
</feature>
<feature type="region of interest" description="Disordered" evidence="1">
    <location>
        <begin position="927"/>
        <end position="958"/>
    </location>
</feature>
<organism evidence="2 3">
    <name type="scientific">Rhodotorula diobovata</name>
    <dbReference type="NCBI Taxonomy" id="5288"/>
    <lineage>
        <taxon>Eukaryota</taxon>
        <taxon>Fungi</taxon>
        <taxon>Dikarya</taxon>
        <taxon>Basidiomycota</taxon>
        <taxon>Pucciniomycotina</taxon>
        <taxon>Microbotryomycetes</taxon>
        <taxon>Sporidiobolales</taxon>
        <taxon>Sporidiobolaceae</taxon>
        <taxon>Rhodotorula</taxon>
    </lineage>
</organism>
<feature type="compositionally biased region" description="Low complexity" evidence="1">
    <location>
        <begin position="43"/>
        <end position="61"/>
    </location>
</feature>
<dbReference type="Proteomes" id="UP000311382">
    <property type="component" value="Unassembled WGS sequence"/>
</dbReference>
<dbReference type="OrthoDB" id="2526154at2759"/>
<gene>
    <name evidence="2" type="ORF">DMC30DRAFT_412754</name>
</gene>
<dbReference type="EMBL" id="SOZI01000215">
    <property type="protein sequence ID" value="TNY17327.1"/>
    <property type="molecule type" value="Genomic_DNA"/>
</dbReference>
<feature type="compositionally biased region" description="Low complexity" evidence="1">
    <location>
        <begin position="82"/>
        <end position="94"/>
    </location>
</feature>
<evidence type="ECO:0000313" key="2">
    <source>
        <dbReference type="EMBL" id="TNY17327.1"/>
    </source>
</evidence>
<feature type="compositionally biased region" description="Low complexity" evidence="1">
    <location>
        <begin position="472"/>
        <end position="482"/>
    </location>
</feature>
<feature type="region of interest" description="Disordered" evidence="1">
    <location>
        <begin position="794"/>
        <end position="823"/>
    </location>
</feature>
<feature type="compositionally biased region" description="Pro residues" evidence="1">
    <location>
        <begin position="1143"/>
        <end position="1157"/>
    </location>
</feature>
<dbReference type="STRING" id="5288.A0A5C5FKK3"/>
<evidence type="ECO:0000313" key="3">
    <source>
        <dbReference type="Proteomes" id="UP000311382"/>
    </source>
</evidence>
<feature type="compositionally biased region" description="Low complexity" evidence="1">
    <location>
        <begin position="1347"/>
        <end position="1366"/>
    </location>
</feature>
<reference evidence="2 3" key="1">
    <citation type="submission" date="2019-03" db="EMBL/GenBank/DDBJ databases">
        <title>Rhodosporidium diobovatum UCD-FST 08-225 genome sequencing, assembly, and annotation.</title>
        <authorList>
            <person name="Fakankun I.U."/>
            <person name="Fristensky B."/>
            <person name="Levin D.B."/>
        </authorList>
    </citation>
    <scope>NUCLEOTIDE SEQUENCE [LARGE SCALE GENOMIC DNA]</scope>
    <source>
        <strain evidence="2 3">UCD-FST 08-225</strain>
    </source>
</reference>
<feature type="compositionally biased region" description="Basic and acidic residues" evidence="1">
    <location>
        <begin position="723"/>
        <end position="732"/>
    </location>
</feature>
<feature type="compositionally biased region" description="Low complexity" evidence="1">
    <location>
        <begin position="1546"/>
        <end position="1570"/>
    </location>
</feature>
<feature type="compositionally biased region" description="Low complexity" evidence="1">
    <location>
        <begin position="932"/>
        <end position="954"/>
    </location>
</feature>
<feature type="compositionally biased region" description="Basic and acidic residues" evidence="1">
    <location>
        <begin position="994"/>
        <end position="1003"/>
    </location>
</feature>
<feature type="compositionally biased region" description="Pro residues" evidence="1">
    <location>
        <begin position="116"/>
        <end position="125"/>
    </location>
</feature>
<feature type="compositionally biased region" description="Low complexity" evidence="1">
    <location>
        <begin position="126"/>
        <end position="137"/>
    </location>
</feature>
<feature type="compositionally biased region" description="Low complexity" evidence="1">
    <location>
        <begin position="1205"/>
        <end position="1239"/>
    </location>
</feature>
<feature type="compositionally biased region" description="Polar residues" evidence="1">
    <location>
        <begin position="147"/>
        <end position="158"/>
    </location>
</feature>
<name>A0A5C5FKK3_9BASI</name>
<accession>A0A5C5FKK3</accession>
<feature type="region of interest" description="Disordered" evidence="1">
    <location>
        <begin position="322"/>
        <end position="482"/>
    </location>
</feature>
<feature type="region of interest" description="Disordered" evidence="1">
    <location>
        <begin position="1"/>
        <end position="195"/>
    </location>
</feature>
<feature type="compositionally biased region" description="Low complexity" evidence="1">
    <location>
        <begin position="1130"/>
        <end position="1142"/>
    </location>
</feature>
<feature type="compositionally biased region" description="Low complexity" evidence="1">
    <location>
        <begin position="172"/>
        <end position="195"/>
    </location>
</feature>
<evidence type="ECO:0008006" key="4">
    <source>
        <dbReference type="Google" id="ProtNLM"/>
    </source>
</evidence>
<feature type="compositionally biased region" description="Polar residues" evidence="1">
    <location>
        <begin position="1062"/>
        <end position="1071"/>
    </location>
</feature>
<feature type="compositionally biased region" description="Basic and acidic residues" evidence="1">
    <location>
        <begin position="868"/>
        <end position="879"/>
    </location>
</feature>
<keyword evidence="3" id="KW-1185">Reference proteome</keyword>
<evidence type="ECO:0000256" key="1">
    <source>
        <dbReference type="SAM" id="MobiDB-lite"/>
    </source>
</evidence>
<feature type="compositionally biased region" description="Low complexity" evidence="1">
    <location>
        <begin position="1592"/>
        <end position="1603"/>
    </location>
</feature>
<feature type="compositionally biased region" description="Acidic residues" evidence="1">
    <location>
        <begin position="1571"/>
        <end position="1587"/>
    </location>
</feature>
<feature type="compositionally biased region" description="Basic and acidic residues" evidence="1">
    <location>
        <begin position="1243"/>
        <end position="1255"/>
    </location>
</feature>
<feature type="compositionally biased region" description="Low complexity" evidence="1">
    <location>
        <begin position="1383"/>
        <end position="1452"/>
    </location>
</feature>
<feature type="region of interest" description="Disordered" evidence="1">
    <location>
        <begin position="1537"/>
        <end position="1627"/>
    </location>
</feature>
<feature type="compositionally biased region" description="Pro residues" evidence="1">
    <location>
        <begin position="1"/>
        <end position="12"/>
    </location>
</feature>
<feature type="compositionally biased region" description="Polar residues" evidence="1">
    <location>
        <begin position="886"/>
        <end position="895"/>
    </location>
</feature>
<feature type="region of interest" description="Disordered" evidence="1">
    <location>
        <begin position="1130"/>
        <end position="1517"/>
    </location>
</feature>
<feature type="compositionally biased region" description="Low complexity" evidence="1">
    <location>
        <begin position="1459"/>
        <end position="1479"/>
    </location>
</feature>
<feature type="region of interest" description="Disordered" evidence="1">
    <location>
        <begin position="855"/>
        <end position="895"/>
    </location>
</feature>
<feature type="region of interest" description="Disordered" evidence="1">
    <location>
        <begin position="1053"/>
        <end position="1113"/>
    </location>
</feature>
<sequence length="1697" mass="172355">MQAPASPPPPRAHPQGSSPTASRIASGRPVPLPLDLAAEERSAVSSDNAISAASSYNSSPATGSSSLISPEPQLDSPTTPEASASAQNAASADAGDGGKSQGPWSGQEAASSTPGPSLPASPPAARPSTTTFPSPSAGHTARRPSNKLPSSASTNSLGGRSVLGYTVSSRRTGGAASTTPLPATAGAGAGAALQSGSTSSSRFLLTVVPPEHLPHDPPHPRANPQCSGYGPPEHFRRGTLVPLYPTLSSQLAAIAREYGLPSSGGLVLYLLSTNDPATQQPFPQAAAFAGEGGPRISDAAWNLLWSQLFAEEEGEREMLRFEQQQREQGLLDSEELSEDEGYRPPPVPPIPSEHAATRQREVSAETSTGSDEHDRASQASEAGLGRDGPAGDGRPTPLDNRASAIARAGLGRGPPPSAASSPAAGPKRFSSFPSTSQAGLERRSSRHSLRSVSQRTATHHASGYGHATAPPSARTASFGSSRFASGAGSLFSPSLAGASTSCLPGYGASVVVGKVEFDIHAASRQGKWYEGWLASASQPVSQSASLLAKAPHAPDQPPVAPCEKGSDVARVPADGALPHNGDMLMGTGPTAGTGLDVPGETSPARSESTPLAETVPLPSGLSDGDSSMVDKLANLTASAEPSPELHPGDTSFGTLPPPSHAPSSLPSRPASVASTLMEDEESSASEPGLGFVDDQQSVDDGYAPLADDDERATKPTASDAGSDDSRYGRATEEGGDAASINSDPLADVFQSDAATWRSIADDESQPRIDERDAIETTGLGISGARHVSEIEASAAPGVLERREADESLDEQGLPPPQDDVRDVMSMLSSTPTTATHPINLASPIRLATSDAAAADTGVFPPAPQPEVARGRENVDEDRTSPFLPSHSAQTSISTVNFSVRPPSTIASMSPEYVAARKQRQGWTNVPAVVDPSMSSSSSSSIAGLASDSARSSSSTGLMENLDDLERALADLSPRASARSRMPAVFSPATILQEADARQVEEPRPSFPPRTSSREQSEEGEVPAAANPAAPAPPPSLLASRPAFRYRALASNSDTAGDAFGQPLSQDVTDVSPTATATPAAPSEPVRIPRSSSLHKPEGRVEPQPHLIALPPSPMPASVATFAHTPEALEETLPALPAASPSWPAAPPLPPSPSPPAMPFANFVPRQSVPPPPPPSTEEFHPTQSRSPAARKGGFKWGSRNKSIDAGKANAAPAADGPSSAGDDPSSSNGAKSPLGSFFGKFGGKGDRKGFFRRGDSTSPEPPVPAPAADVAPELPPRQPSLDVESEHLIPGFGRPRRPSVSAGSQPQPRDLSQDALPLLPSLEENAAPALPPLADLTHMQQRDELFASVSPASPAAPAADQPSGGSPVAGSNVSLAVSPPPATASAQPDDPSASSTAVSDAEPSSPAPHPRASSSFGSPSQRASSSSAASASAVLSPSEPAFALSSALGPSSSSPPSPTSAATAAAAPPTPRYPASAPLGGTLGSPGAASAYGLSPPATTGPATGARAGTSSARGRARLSADIDQLLSQMRDIDFALEDPTPAPEPALDAAAAVAAVPVMPAAPSAPQDQQEQEQEQEGEQAPDDEAPPFSAATDTPPMATPTLIEPEQDTSLAYGGGEIGSPTASRPLSFALAGAGAGAGLLGAPSGGEDEVLRPLSADLRAIGSVMTLGSPPTSPTQLRPGERDVLDVLASPTRA</sequence>
<protein>
    <recommendedName>
        <fullName evidence="4">Proteophosphoglycan ppg4</fullName>
    </recommendedName>
</protein>
<feature type="compositionally biased region" description="Low complexity" evidence="1">
    <location>
        <begin position="661"/>
        <end position="674"/>
    </location>
</feature>
<feature type="region of interest" description="Disordered" evidence="1">
    <location>
        <begin position="543"/>
        <end position="746"/>
    </location>
</feature>